<dbReference type="PANTHER" id="PTHR32305:SF15">
    <property type="entry name" value="PROTEIN RHSA-RELATED"/>
    <property type="match status" value="1"/>
</dbReference>
<dbReference type="InterPro" id="IPR022385">
    <property type="entry name" value="Rhs_assc_core"/>
</dbReference>
<keyword evidence="2" id="KW-0964">Secreted</keyword>
<dbReference type="InterPro" id="IPR013517">
    <property type="entry name" value="FG-GAP"/>
</dbReference>
<protein>
    <submittedName>
        <fullName evidence="8">RHS repeat-associated core domain-containing protein</fullName>
    </submittedName>
</protein>
<dbReference type="OrthoDB" id="5287885at2"/>
<feature type="signal peptide" evidence="6">
    <location>
        <begin position="1"/>
        <end position="20"/>
    </location>
</feature>
<dbReference type="Gene3D" id="2.180.10.10">
    <property type="entry name" value="RHS repeat-associated core"/>
    <property type="match status" value="2"/>
</dbReference>
<dbReference type="InterPro" id="IPR007921">
    <property type="entry name" value="CHAP_dom"/>
</dbReference>
<dbReference type="GO" id="GO:0005737">
    <property type="term" value="C:cytoplasm"/>
    <property type="evidence" value="ECO:0007669"/>
    <property type="project" value="InterPro"/>
</dbReference>
<dbReference type="Pfam" id="PF03534">
    <property type="entry name" value="SpvB"/>
    <property type="match status" value="1"/>
</dbReference>
<sequence>MRAFLYSTVAHLLISGAASANTGSCKDLKSLSAEETIQQVFSMEEKLFLSCLDLMKEDAANDSIESLVVNYLHLNPTYLKDQSVVSTLSDWVSKTDNTNEKIILGVTLGQLCGPSECNITGGAYSKLIAWVGTESQVAEWLEYRAEEQNKPHVSYSSTIKAELPSENSFENLVLDASKSQIFAEYLANPSDESLARLRHWTNFYIEELLSLSETVLKDPSAKVSDLLRVYDLLLFLNSAVQISNESFKVTNKKIFADENSGELPNLSMVQEIFNNYWFLNERLVSNQLSNDLSPESSLEFTELFGAFIGQLGSSSFHEDLAKSLALENGISWELLSDDQKATLMTLTHPSYGDKAIELASELESQLSDSSENLLQDIESSWNEFVAANEDMSFEDLSAFEQVVVDTGIREKIREQSKIIEVVQKSFDDHEKSICSSEPGLSLQSPCSDESDERQKFRSAYSDLSDSKIRFTMLRNLIDLITIGNYSVKDDFLLAYRELESLHRNQFNLPGNFVSFVSSRLEKKLKTALESTLRRDFVEINAGLKTPQTALVNKFISSVETDFNSLSNLISELEKAERAQEREDQCDIEDSLLSSTIENLRFQKDQALSVLSDQLLEIDRSIDQYESQKADSQTSLNLIDNAASMWCETNLAGPYKEKQIGGCKKFQTRSASLEEITFFYANGGRIEGGNLVPNYVDYRYTASPAILSEYLGLLEQHKQESRSIKAIDDQIASLKEKQNGIQNSASGIKEKTKESFDSQIAAQEKLQSDRKALCSKGQSFLIDSEEVQIIFDRDFLSAIAKTRYIIDSISYYQRLLGEVSTIGDSVDLSSLASAEKVQDKRFQLGEFIKEINSSWTGLGNVAERLTGSLDNRVERIIIPMSPILYKNGKGLFKQQESELTAVQDMAELNLLASPDKIKSCVASEVHKKIKNIDDRLPALAGELKYQLTSEDIDWRLEANHIFNWDEMKSWYGHQMRQATSSAERSEIRTVWALWKYHRMYSQYWSTYRRLNSPTADETVSAELTFDIGADLVQGAESSFIVGMYPTNVLDTDDIYLMTNGTVDDYLLSNCSAESMITSEIHSCNSRLNLNFFFNLQQKTFLGVNKNSIEFFQLVLNALTDAKYWNQDVFKLGIQLSDSLRGQQPLMKNFTLGIESLPRTQDISNSYTGSALVITLLKNFNISNEESMEWLSSKVVYPKNSASDKFLSDIYFPKREAALFDGKSPHEWLLFQEELTEECEELKSSLGVLDSDEEGARDFATENDISWNLLSDQEKGLLIALNDPSLSSNSELASELEQRLLSSAESLSQGVVSGWESFFLANGHPSFQDLSAFDKVLTSDQVYERLQNLSKIIELLQSTLGSHPLAQCPSYPNLSLLFSCPQESEVRRKFSSAYAKVEETRQELVTLRSTLQLLTTNNSSAPEELIDLYRDLTSRNESSEEIFAGLSEAVKKLNETEPIDELQDLVGKIPVTAKVSENGASILSIPVKVPEGVNGMTPQLSLAYSNTSDSGVIGSGFILVGESQIARCKGPVELGSEATSGSPFVRFCLDGIPLLLSSDGGDHGAEGSRYITQVASQDQIVAHGQHKDGPEYFSVIKPNSKIYTYGREANSRVEGEELVWSWSLNSIHDAFGNIMYYNYAIVDGERLLDTIEYTAYDPSLSKFSTQEPANQAPGPFTVKFEYEKRSHTRQYVQTGASHMQSHLLHRINIFKQDERLWFYDLKYGHESSSEKKVLTQLDLCSSSDRCFAPLSFSWSDDTLGYKYSDRKTFGNTFGLTSSSNEQAIKIADINGDGFSDLLLFNQRGVHIAYNDKNGEFLRPKIVLFDNFDLGRGWKLARDQIQLHDINRDGFTDIVGFSNNGVMVSLGSKDGPLEPTIWSQDFKSSSINWDKDDKRLVSDVNNDGLPDIIGANYEGVFVALQSSGKFEPARQWLDELTLQDDWDFSKHEFFVFDINRDGFPDILGRKDDVLYISYNQGNGFSDPEEVSHPILARFNRSYDLFSVIDINSDGFADLTVINGLDVLVALGNGESFSSVQSWSDEFARKFDKKDYRNIVDLNRDGLSDLVGMAPDGLYVSVNTGSSFLAPEKISEVFSSIDRWKPNDWPLHFEDMNGDGALDITSFDERNLSVSTSSIQPLRLLSYDNGFGVTASFQYSHLNDPEVYQRYYDAEFPSYDYIGAYPVVKSMSVADGVGGVKTVEYQYEGFKFHPRFGGLGFKKRVVFDTKTKSRSVYAYSQDYENRTHGQVVSIESFNALDPSSTPTLSGATQYTYLSRLNGSRYFVAPELVSSQQYDQEGEPVSSTESSYGYDDNFNKKSFSVIQTDEFGIHRLTEESKYENSLDSGALSKPTRLKVTKSYFDKRLNEEQAKAIDETVWNYSSEGQLLSSTVNPRHERATKSEFTYNSRGLIVATKTSWPNWTKKDGFEFDEITVETSYDEYGYPRTTKNALGQTTKTIIDPRNGQVLSSFDLNGLETKSSWNIFGQAITTVYPDTVKERLERYYCSKAPSISCPNGAYTLVRATKTGSAPQVTFFDRFDRPIREVVVGFSGQKINTDTVYNEFGLVEKRSTPYFEGSSAFDVYWTKHIYDRNLLLDTKILPDGTQVNIEREGLKTTVINEKGHRKTTITDSRNRKVVAIDALGNETSYFYNSRGQLWRNHDVAGNATINTFDDLGLRTSLQSPDRGVTSYTYNRLSQLESETKANGWLQSYTYDKLGRVTQKVSRVSADAEVEVRIFEFDKAENGLGRLSRSYLENGGHETNIAFDSLSRPMQTTTSIKSTDYTFTIGYDSAGRISQRTFPTGLSVAYRYNGFGYQESVYNPKKPSEFYWKAEEYNAKGQMIKSQYGNGAVATQSYHPSMSYQLTSVVSASNSTVQNLRYTWDDIGNLGQREDLRRRQIEVFGYDDLNRLVSHEDSFGKLVTVDYDAAGNITRKSDVGAYTYGESCAGGFAGPHAVTEVSGPKNAGYCYDKSGYMTIGDGKSFTYSAIGKPTNIARSGNWTEIDYDADGGRYRRLDSIDGKMTETIYVGPYERVSEDGKITHKHYIDGIAVVTRENDVESTRFLHQDHLGSITSITDESGKLVESYSFDPWGQRRDADDFGAVDLEIGSSTTQRGFTGHEHLDTVGLIHMNGRVYDPIIARFTSADPIVQNPYFSQSLNRYSYVWNNPLNATDPSGFILDKVLKATGDLADGISSFAKNPAKELVRLATYNYMGGNKSLRKNVDKASRWIKTNERTLTAIAVTAVAFAVPATAVFAQSFWGSVALGAVNGYITSGGDLKATLIGAVSGGIFNGIGTAFGDNLEFPQAVGKVLAHGVAGGLRSAALGGNFEDGFRSSAISQTFAVSGVYKHIPQDPFTQAAASSTVGGVTSELTGGSFEDGAITALYSHMLNDRAHDVRRKIADTALNYVDSTDWSLESTKDQFGSGDFKCNKFVYDVASEAGAAIPNIRGGGVSGYLGRTFGFEYEGTSPPTASDWADPRVKIEGWEVVNDPQPGDIAASQSTGRGYTGHVGIVVGANATVSQSSKANRVVVSEWGFTPNVTYRRFKQ</sequence>
<proteinExistence type="predicted"/>
<accession>A0A1Y6CRM8</accession>
<dbReference type="NCBIfam" id="TIGR03696">
    <property type="entry name" value="Rhs_assc_core"/>
    <property type="match status" value="1"/>
</dbReference>
<dbReference type="STRING" id="1513793.SAMN06296036_1459"/>
<evidence type="ECO:0000259" key="7">
    <source>
        <dbReference type="Pfam" id="PF05257"/>
    </source>
</evidence>
<feature type="domain" description="Peptidase C51" evidence="7">
    <location>
        <begin position="3423"/>
        <end position="3513"/>
    </location>
</feature>
<dbReference type="Gene3D" id="3.90.1720.10">
    <property type="entry name" value="endopeptidase domain like (from Nostoc punctiforme)"/>
    <property type="match status" value="1"/>
</dbReference>
<reference evidence="9" key="1">
    <citation type="submission" date="2017-04" db="EMBL/GenBank/DDBJ databases">
        <authorList>
            <person name="Varghese N."/>
            <person name="Submissions S."/>
        </authorList>
    </citation>
    <scope>NUCLEOTIDE SEQUENCE [LARGE SCALE GENOMIC DNA]</scope>
    <source>
        <strain evidence="9">RKEM611</strain>
    </source>
</reference>
<dbReference type="NCBIfam" id="TIGR01643">
    <property type="entry name" value="YD_repeat_2x"/>
    <property type="match status" value="1"/>
</dbReference>
<feature type="coiled-coil region" evidence="5">
    <location>
        <begin position="555"/>
        <end position="582"/>
    </location>
</feature>
<dbReference type="EMBL" id="FWZT01000045">
    <property type="protein sequence ID" value="SMF83195.1"/>
    <property type="molecule type" value="Genomic_DNA"/>
</dbReference>
<dbReference type="Pfam" id="PF13517">
    <property type="entry name" value="FG-GAP_3"/>
    <property type="match status" value="2"/>
</dbReference>
<dbReference type="GO" id="GO:0005576">
    <property type="term" value="C:extracellular region"/>
    <property type="evidence" value="ECO:0007669"/>
    <property type="project" value="UniProtKB-SubCell"/>
</dbReference>
<keyword evidence="9" id="KW-1185">Reference proteome</keyword>
<comment type="subcellular location">
    <subcellularLocation>
        <location evidence="1">Secreted</location>
    </subcellularLocation>
</comment>
<dbReference type="InterPro" id="IPR003284">
    <property type="entry name" value="Sal_SpvB"/>
</dbReference>
<evidence type="ECO:0000256" key="2">
    <source>
        <dbReference type="ARBA" id="ARBA00022525"/>
    </source>
</evidence>
<dbReference type="PANTHER" id="PTHR32305">
    <property type="match status" value="1"/>
</dbReference>
<evidence type="ECO:0000313" key="8">
    <source>
        <dbReference type="EMBL" id="SMF83195.1"/>
    </source>
</evidence>
<feature type="chain" id="PRO_5012734918" evidence="6">
    <location>
        <begin position="21"/>
        <end position="3542"/>
    </location>
</feature>
<dbReference type="InterPro" id="IPR006530">
    <property type="entry name" value="YD"/>
</dbReference>
<keyword evidence="5" id="KW-0175">Coiled coil</keyword>
<evidence type="ECO:0000256" key="5">
    <source>
        <dbReference type="SAM" id="Coils"/>
    </source>
</evidence>
<dbReference type="InterPro" id="IPR050708">
    <property type="entry name" value="T6SS_VgrG/RHS"/>
</dbReference>
<evidence type="ECO:0000256" key="4">
    <source>
        <dbReference type="ARBA" id="ARBA00023026"/>
    </source>
</evidence>
<evidence type="ECO:0000313" key="9">
    <source>
        <dbReference type="Proteomes" id="UP000192907"/>
    </source>
</evidence>
<name>A0A1Y6CRM8_9BACT</name>
<evidence type="ECO:0000256" key="1">
    <source>
        <dbReference type="ARBA" id="ARBA00004613"/>
    </source>
</evidence>
<dbReference type="RefSeq" id="WP_132326264.1">
    <property type="nucleotide sequence ID" value="NZ_FWZT01000045.1"/>
</dbReference>
<dbReference type="Proteomes" id="UP000192907">
    <property type="component" value="Unassembled WGS sequence"/>
</dbReference>
<dbReference type="InterPro" id="IPR028994">
    <property type="entry name" value="Integrin_alpha_N"/>
</dbReference>
<evidence type="ECO:0000256" key="3">
    <source>
        <dbReference type="ARBA" id="ARBA00022729"/>
    </source>
</evidence>
<evidence type="ECO:0000256" key="6">
    <source>
        <dbReference type="SAM" id="SignalP"/>
    </source>
</evidence>
<dbReference type="SUPFAM" id="SSF69318">
    <property type="entry name" value="Integrin alpha N-terminal domain"/>
    <property type="match status" value="1"/>
</dbReference>
<keyword evidence="3 6" id="KW-0732">Signal</keyword>
<gene>
    <name evidence="8" type="ORF">SAMN06296036_1459</name>
</gene>
<organism evidence="8 9">
    <name type="scientific">Pseudobacteriovorax antillogorgiicola</name>
    <dbReference type="NCBI Taxonomy" id="1513793"/>
    <lineage>
        <taxon>Bacteria</taxon>
        <taxon>Pseudomonadati</taxon>
        <taxon>Bdellovibrionota</taxon>
        <taxon>Oligoflexia</taxon>
        <taxon>Oligoflexales</taxon>
        <taxon>Pseudobacteriovoracaceae</taxon>
        <taxon>Pseudobacteriovorax</taxon>
    </lineage>
</organism>
<keyword evidence="4" id="KW-0843">Virulence</keyword>
<dbReference type="Pfam" id="PF05257">
    <property type="entry name" value="CHAP"/>
    <property type="match status" value="1"/>
</dbReference>